<dbReference type="InterPro" id="IPR015943">
    <property type="entry name" value="WD40/YVTN_repeat-like_dom_sf"/>
</dbReference>
<evidence type="ECO:0000259" key="6">
    <source>
        <dbReference type="Pfam" id="PF07819"/>
    </source>
</evidence>
<dbReference type="Gene3D" id="2.130.10.10">
    <property type="entry name" value="YVTN repeat-like/Quinoprotein amine dehydrogenase"/>
    <property type="match status" value="2"/>
</dbReference>
<dbReference type="InterPro" id="IPR001680">
    <property type="entry name" value="WD40_rpt"/>
</dbReference>
<reference evidence="9" key="2">
    <citation type="submission" date="2023-06" db="EMBL/GenBank/DDBJ databases">
        <authorList>
            <consortium name="Lawrence Berkeley National Laboratory"/>
            <person name="Mondo S.J."/>
            <person name="Hensen N."/>
            <person name="Bonometti L."/>
            <person name="Westerberg I."/>
            <person name="Brannstrom I.O."/>
            <person name="Guillou S."/>
            <person name="Cros-Aarteil S."/>
            <person name="Calhoun S."/>
            <person name="Haridas S."/>
            <person name="Kuo A."/>
            <person name="Pangilinan J."/>
            <person name="Riley R."/>
            <person name="Labutti K."/>
            <person name="Andreopoulos B."/>
            <person name="Lipzen A."/>
            <person name="Chen C."/>
            <person name="Yanf M."/>
            <person name="Daum C."/>
            <person name="Ng V."/>
            <person name="Clum A."/>
            <person name="Steindorff A."/>
            <person name="Ohm R."/>
            <person name="Martin F."/>
            <person name="Silar P."/>
            <person name="Natvig D."/>
            <person name="Lalanne C."/>
            <person name="Gautier V."/>
            <person name="Ament-Velasquez S.L."/>
            <person name="Kruys A."/>
            <person name="Hutchinson M.I."/>
            <person name="Powell A.J."/>
            <person name="Barry K."/>
            <person name="Miller A.N."/>
            <person name="Grigoriev I.V."/>
            <person name="Debuchy R."/>
            <person name="Gladieux P."/>
            <person name="Thoren M.H."/>
            <person name="Johannesson H."/>
        </authorList>
    </citation>
    <scope>NUCLEOTIDE SEQUENCE</scope>
    <source>
        <strain evidence="9">CBS 626.80</strain>
    </source>
</reference>
<dbReference type="InterPro" id="IPR012908">
    <property type="entry name" value="PGAP1-ab_dom-like"/>
</dbReference>
<comment type="caution">
    <text evidence="9">The sequence shown here is derived from an EMBL/GenBank/DDBJ whole genome shotgun (WGS) entry which is preliminary data.</text>
</comment>
<proteinExistence type="inferred from homology"/>
<dbReference type="Proteomes" id="UP001303222">
    <property type="component" value="Unassembled WGS sequence"/>
</dbReference>
<evidence type="ECO:0000256" key="2">
    <source>
        <dbReference type="ARBA" id="ARBA00015856"/>
    </source>
</evidence>
<organism evidence="9 10">
    <name type="scientific">Pseudoneurospora amorphoporcata</name>
    <dbReference type="NCBI Taxonomy" id="241081"/>
    <lineage>
        <taxon>Eukaryota</taxon>
        <taxon>Fungi</taxon>
        <taxon>Dikarya</taxon>
        <taxon>Ascomycota</taxon>
        <taxon>Pezizomycotina</taxon>
        <taxon>Sordariomycetes</taxon>
        <taxon>Sordariomycetidae</taxon>
        <taxon>Sordariales</taxon>
        <taxon>Sordariaceae</taxon>
        <taxon>Pseudoneurospora</taxon>
    </lineage>
</organism>
<evidence type="ECO:0000256" key="5">
    <source>
        <dbReference type="SAM" id="MobiDB-lite"/>
    </source>
</evidence>
<gene>
    <name evidence="9" type="ORF">QBC32DRAFT_98334</name>
</gene>
<feature type="region of interest" description="Disordered" evidence="5">
    <location>
        <begin position="1"/>
        <end position="30"/>
    </location>
</feature>
<dbReference type="Gene3D" id="3.40.50.300">
    <property type="entry name" value="P-loop containing nucleotide triphosphate hydrolases"/>
    <property type="match status" value="1"/>
</dbReference>
<dbReference type="PANTHER" id="PTHR10039">
    <property type="entry name" value="AMELOGENIN"/>
    <property type="match status" value="1"/>
</dbReference>
<evidence type="ECO:0000259" key="7">
    <source>
        <dbReference type="Pfam" id="PF22939"/>
    </source>
</evidence>
<feature type="domain" description="GPI inositol-deacylase winged helix" evidence="7">
    <location>
        <begin position="652"/>
        <end position="733"/>
    </location>
</feature>
<feature type="domain" description="GPI inositol-deacylase PGAP1-like alpha/beta" evidence="6">
    <location>
        <begin position="92"/>
        <end position="219"/>
    </location>
</feature>
<feature type="domain" description="Nephrocystin 3-like N-terminal" evidence="8">
    <location>
        <begin position="373"/>
        <end position="546"/>
    </location>
</feature>
<dbReference type="SUPFAM" id="SSF50998">
    <property type="entry name" value="Quinoprotein alcohol dehydrogenase-like"/>
    <property type="match status" value="1"/>
</dbReference>
<evidence type="ECO:0000256" key="3">
    <source>
        <dbReference type="ARBA" id="ARBA00022737"/>
    </source>
</evidence>
<dbReference type="EMBL" id="MU859407">
    <property type="protein sequence ID" value="KAK3947133.1"/>
    <property type="molecule type" value="Genomic_DNA"/>
</dbReference>
<comment type="similarity">
    <text evidence="4">Belongs to the GPI inositol-deacylase family.</text>
</comment>
<evidence type="ECO:0000256" key="1">
    <source>
        <dbReference type="ARBA" id="ARBA00003496"/>
    </source>
</evidence>
<dbReference type="PANTHER" id="PTHR10039:SF16">
    <property type="entry name" value="GPI INOSITOL-DEACYLASE"/>
    <property type="match status" value="1"/>
</dbReference>
<dbReference type="InterPro" id="IPR011047">
    <property type="entry name" value="Quinoprotein_ADH-like_sf"/>
</dbReference>
<dbReference type="InterPro" id="IPR029058">
    <property type="entry name" value="AB_hydrolase_fold"/>
</dbReference>
<sequence>MSALRRGTEARRVSDAARNRGDTTRVNNQASVATVSEGISSDDKGNISLRVSRHFSTTWVKRRHTNDDQEGAHGPRGLRLIHSSPEPLVDLIFVHGLKGGSIKTWRKGNDPRSFWPQCWLPLEPGFENANIHTFGYDSDWASSKANVLNVHDFGQRFLEEMRNSPALRGPVNEERPIILVGHSMGGLVIKKAFILSRDIPELHNRIRSIFFLATPHRGSDYAAILNKILTISGVLSPRQYITDLTTGSTTIQLINAEFGKYAHEIPIFSFYEALKTSLGVSSVFIVEKDSAILGYKNERATYLGANHRDICKFDSVEDPNYITVRNALLSATNDLLHDVTTNKRAQAKEQLRQLRTFLGMAEKPDEQFWKVDGSCQWINTRDDFQEWRDGHRAEGHSEHTINEKILAIFWIHANPGTGKSVLASHVSSQLQEFNLECASHYFHVGDTKSRSLGVLLRSIAYQMALSNATIRERLFILFEEGATFDMDDSRTIWTKLYKKCILSARLFTPQYWVIDAIDECSKYKEFFTMLRGERPNFPLRIFITSRHVHDMQRIQRSLEPTASVQCVEIPREASLDDIKLYIQSRVDTLPIDNIDEREELATQILHKSGACFLWVRLVLDKLENVYSNESIMKVLEEIPEGMVPLYERTIQVMAENTLEKHIARAVLLWTVVSTRKLAVSELSQALKLDINTALPSAKSAVEGLCGQLVAIQKDSSLIELIHPTAREFLLSEPAGEFMVSLPGAHERVALTCLQLLTGNDLRPPRNPRFLSQTRPPPPPFLDYAVTQFTEHIYIASASSDKLLMAIDRFFKTNVLSWIEILARKGDLHCIIRASKNLRAYLDRRMKYLSPLNKQVKNIDSWATDLSRLVTQFGEALIQNPSSIHFLLPPLCPLGSAIYQQFGKRPDGLSAVGQRPTAWDDCVAYVSFGDNIAVSVSCGDNLIAVGMESGDVHLYNHRSCQKETVLPHKNPVDLVHFSDRHIAICTTRAIMLQDFDGNIVWEHRLRFRCLTLTSSDNHIMAVSLHGHFLKWDKVTGELVDDYTFEYRNHETAEVEHNRLAARPPLVASVSPEADTIALGYRGGTVSLWDIQSQEFVGFAQDEESRRAAKLLFNPNPNISLLLVIYTNHGLSLYDTWTGSLNNSYNMPDAVGLFSASCTPDGQTLVTADSQGHIHIWDFESLTVLYHVFSPFPSFRLLNFTSDGSSVVDVMDSSMRIWSPAVLVRKNKEEDASTSGDAIQLAVTEGEYEARKNAEITVLRGHPLLPFVYAGMFNGQVLGFGTKAGAPSSPTSLYRHATEAIITEIAVSSDTTMRLIASADVTGLVVIHGLVPSMLKTSQQGPLAEIHTDAQIKQLCFSPRGKHLLISTSSSDLVYQIVEGHCSLVGSLAFQEHERVMWRWFIYPSAHEPMFALFCGGTIQCFNIEHFTDIASGHAPVIKLHYDLGEGIVARGIDEIIVEPSIQMLALQVRHVQKFVTSSTTFLYHLAKDMTLASSPGNGNIITATILDPISSISLSAICAHFLGFTGSGGTTASKGAKSLVFIHRNSWLSSIDLSTILSTSSSSDIADTVEYTQHMYVPKDYLSEGGSETRPVKTSDDDFVFCVHGELIAVKGALKFHDAVSATKSTPRKST</sequence>
<dbReference type="GO" id="GO:0016788">
    <property type="term" value="F:hydrolase activity, acting on ester bonds"/>
    <property type="evidence" value="ECO:0007669"/>
    <property type="project" value="InterPro"/>
</dbReference>
<accession>A0AAN6SBJ3</accession>
<dbReference type="GO" id="GO:0005789">
    <property type="term" value="C:endoplasmic reticulum membrane"/>
    <property type="evidence" value="ECO:0007669"/>
    <property type="project" value="UniProtKB-SubCell"/>
</dbReference>
<dbReference type="Pfam" id="PF07819">
    <property type="entry name" value="PGAP1"/>
    <property type="match status" value="1"/>
</dbReference>
<keyword evidence="4" id="KW-0813">Transport</keyword>
<reference evidence="9" key="1">
    <citation type="journal article" date="2023" name="Mol. Phylogenet. Evol.">
        <title>Genome-scale phylogeny and comparative genomics of the fungal order Sordariales.</title>
        <authorList>
            <person name="Hensen N."/>
            <person name="Bonometti L."/>
            <person name="Westerberg I."/>
            <person name="Brannstrom I.O."/>
            <person name="Guillou S."/>
            <person name="Cros-Aarteil S."/>
            <person name="Calhoun S."/>
            <person name="Haridas S."/>
            <person name="Kuo A."/>
            <person name="Mondo S."/>
            <person name="Pangilinan J."/>
            <person name="Riley R."/>
            <person name="LaButti K."/>
            <person name="Andreopoulos B."/>
            <person name="Lipzen A."/>
            <person name="Chen C."/>
            <person name="Yan M."/>
            <person name="Daum C."/>
            <person name="Ng V."/>
            <person name="Clum A."/>
            <person name="Steindorff A."/>
            <person name="Ohm R.A."/>
            <person name="Martin F."/>
            <person name="Silar P."/>
            <person name="Natvig D.O."/>
            <person name="Lalanne C."/>
            <person name="Gautier V."/>
            <person name="Ament-Velasquez S.L."/>
            <person name="Kruys A."/>
            <person name="Hutchinson M.I."/>
            <person name="Powell A.J."/>
            <person name="Barry K."/>
            <person name="Miller A.N."/>
            <person name="Grigoriev I.V."/>
            <person name="Debuchy R."/>
            <person name="Gladieux P."/>
            <person name="Hiltunen Thoren M."/>
            <person name="Johannesson H."/>
        </authorList>
    </citation>
    <scope>NUCLEOTIDE SEQUENCE</scope>
    <source>
        <strain evidence="9">CBS 626.80</strain>
    </source>
</reference>
<evidence type="ECO:0000256" key="4">
    <source>
        <dbReference type="RuleBase" id="RU365011"/>
    </source>
</evidence>
<keyword evidence="4" id="KW-0653">Protein transport</keyword>
<keyword evidence="4" id="KW-0256">Endoplasmic reticulum</keyword>
<dbReference type="InterPro" id="IPR056884">
    <property type="entry name" value="NPHP3-like_N"/>
</dbReference>
<dbReference type="SUPFAM" id="SSF50978">
    <property type="entry name" value="WD40 repeat-like"/>
    <property type="match status" value="1"/>
</dbReference>
<dbReference type="Pfam" id="PF24883">
    <property type="entry name" value="NPHP3_N"/>
    <property type="match status" value="1"/>
</dbReference>
<protein>
    <recommendedName>
        <fullName evidence="2 4">GPI inositol-deacylase</fullName>
        <ecNumber evidence="4">3.1.-.-</ecNumber>
    </recommendedName>
</protein>
<evidence type="ECO:0000259" key="8">
    <source>
        <dbReference type="Pfam" id="PF24883"/>
    </source>
</evidence>
<evidence type="ECO:0000313" key="9">
    <source>
        <dbReference type="EMBL" id="KAK3947133.1"/>
    </source>
</evidence>
<dbReference type="EC" id="3.1.-.-" evidence="4"/>
<feature type="compositionally biased region" description="Basic and acidic residues" evidence="5">
    <location>
        <begin position="1"/>
        <end position="23"/>
    </location>
</feature>
<keyword evidence="4" id="KW-0472">Membrane</keyword>
<dbReference type="InterPro" id="IPR027417">
    <property type="entry name" value="P-loop_NTPase"/>
</dbReference>
<dbReference type="SUPFAM" id="SSF52540">
    <property type="entry name" value="P-loop containing nucleoside triphosphate hydrolases"/>
    <property type="match status" value="1"/>
</dbReference>
<keyword evidence="10" id="KW-1185">Reference proteome</keyword>
<name>A0AAN6SBJ3_9PEZI</name>
<comment type="function">
    <text evidence="1 4">Involved in inositol deacylation of GPI-anchored proteins which plays important roles in the quality control and ER-associated degradation of GPI-anchored proteins.</text>
</comment>
<dbReference type="InterPro" id="IPR036322">
    <property type="entry name" value="WD40_repeat_dom_sf"/>
</dbReference>
<dbReference type="SMART" id="SM00320">
    <property type="entry name" value="WD40"/>
    <property type="match status" value="4"/>
</dbReference>
<evidence type="ECO:0000313" key="10">
    <source>
        <dbReference type="Proteomes" id="UP001303222"/>
    </source>
</evidence>
<dbReference type="Pfam" id="PF22939">
    <property type="entry name" value="WHD_GPIID"/>
    <property type="match status" value="1"/>
</dbReference>
<keyword evidence="4" id="KW-0378">Hydrolase</keyword>
<comment type="subcellular location">
    <subcellularLocation>
        <location evidence="4">Endoplasmic reticulum membrane</location>
    </subcellularLocation>
</comment>
<dbReference type="Gene3D" id="3.40.50.1820">
    <property type="entry name" value="alpha/beta hydrolase"/>
    <property type="match status" value="1"/>
</dbReference>
<dbReference type="SUPFAM" id="SSF53474">
    <property type="entry name" value="alpha/beta-Hydrolases"/>
    <property type="match status" value="1"/>
</dbReference>
<keyword evidence="3" id="KW-0677">Repeat</keyword>
<dbReference type="GO" id="GO:0015031">
    <property type="term" value="P:protein transport"/>
    <property type="evidence" value="ECO:0007669"/>
    <property type="project" value="UniProtKB-KW"/>
</dbReference>
<dbReference type="InterPro" id="IPR054471">
    <property type="entry name" value="GPIID_WHD"/>
</dbReference>